<dbReference type="PANTHER" id="PTHR12280">
    <property type="entry name" value="PANTOTHENATE KINASE"/>
    <property type="match status" value="1"/>
</dbReference>
<dbReference type="NCBIfam" id="TIGR00555">
    <property type="entry name" value="panK_eukar"/>
    <property type="match status" value="1"/>
</dbReference>
<keyword evidence="1" id="KW-0547">Nucleotide-binding</keyword>
<feature type="compositionally biased region" description="Low complexity" evidence="4">
    <location>
        <begin position="31"/>
        <end position="47"/>
    </location>
</feature>
<evidence type="ECO:0000313" key="5">
    <source>
        <dbReference type="EMBL" id="KCV73449.1"/>
    </source>
</evidence>
<evidence type="ECO:0000313" key="6">
    <source>
        <dbReference type="Proteomes" id="UP000030693"/>
    </source>
</evidence>
<dbReference type="Gene3D" id="3.30.420.40">
    <property type="match status" value="1"/>
</dbReference>
<feature type="region of interest" description="Disordered" evidence="4">
    <location>
        <begin position="1054"/>
        <end position="1118"/>
    </location>
</feature>
<accession>A0A058ZGG0</accession>
<dbReference type="Gene3D" id="3.40.50.10880">
    <property type="entry name" value="Uncharacterised protein PF01937, DUF89, domain 3"/>
    <property type="match status" value="1"/>
</dbReference>
<evidence type="ECO:0000256" key="1">
    <source>
        <dbReference type="ARBA" id="ARBA00022741"/>
    </source>
</evidence>
<evidence type="ECO:0000256" key="2">
    <source>
        <dbReference type="ARBA" id="ARBA00022840"/>
    </source>
</evidence>
<dbReference type="Gene3D" id="3.30.420.510">
    <property type="match status" value="1"/>
</dbReference>
<feature type="region of interest" description="Disordered" evidence="4">
    <location>
        <begin position="1"/>
        <end position="102"/>
    </location>
</feature>
<reference evidence="5" key="1">
    <citation type="submission" date="2013-04" db="EMBL/GenBank/DDBJ databases">
        <title>The Genome Sequence of Fonticula alba ATCC 38817.</title>
        <authorList>
            <consortium name="The Broad Institute Genomics Platform"/>
            <person name="Russ C."/>
            <person name="Cuomo C."/>
            <person name="Burger G."/>
            <person name="Gray M.W."/>
            <person name="Holland P.W.H."/>
            <person name="King N."/>
            <person name="Lang F.B.F."/>
            <person name="Roger A.J."/>
            <person name="Ruiz-Trillo I."/>
            <person name="Brown M."/>
            <person name="Walker B."/>
            <person name="Young S."/>
            <person name="Zeng Q."/>
            <person name="Gargeya S."/>
            <person name="Fitzgerald M."/>
            <person name="Haas B."/>
            <person name="Abouelleil A."/>
            <person name="Allen A.W."/>
            <person name="Alvarado L."/>
            <person name="Arachchi H.M."/>
            <person name="Berlin A.M."/>
            <person name="Chapman S.B."/>
            <person name="Gainer-Dewar J."/>
            <person name="Goldberg J."/>
            <person name="Griggs A."/>
            <person name="Gujja S."/>
            <person name="Hansen M."/>
            <person name="Howarth C."/>
            <person name="Imamovic A."/>
            <person name="Ireland A."/>
            <person name="Larimer J."/>
            <person name="McCowan C."/>
            <person name="Murphy C."/>
            <person name="Pearson M."/>
            <person name="Poon T.W."/>
            <person name="Priest M."/>
            <person name="Roberts A."/>
            <person name="Saif S."/>
            <person name="Shea T."/>
            <person name="Sisk P."/>
            <person name="Sykes S."/>
            <person name="Wortman J."/>
            <person name="Nusbaum C."/>
            <person name="Birren B."/>
        </authorList>
    </citation>
    <scope>NUCLEOTIDE SEQUENCE [LARGE SCALE GENOMIC DNA]</scope>
    <source>
        <strain evidence="5">ATCC 38817</strain>
    </source>
</reference>
<dbReference type="GO" id="GO:0015937">
    <property type="term" value="P:coenzyme A biosynthetic process"/>
    <property type="evidence" value="ECO:0007669"/>
    <property type="project" value="UniProtKB-KW"/>
</dbReference>
<protein>
    <recommendedName>
        <fullName evidence="7">Pantothenate kinase</fullName>
    </recommendedName>
</protein>
<dbReference type="GO" id="GO:0004594">
    <property type="term" value="F:pantothenate kinase activity"/>
    <property type="evidence" value="ECO:0007669"/>
    <property type="project" value="TreeGrafter"/>
</dbReference>
<sequence>MSINLHGAVISPGTEHAHLQQQRTPSPPVDGSPSSDSLSQGSASGSDAPRLSTSLPPGAQLTGSASTSSGQPPAQYAHAGTPRTAGFQVSEEPPSQGPGGESVEYFCEKLLAAGSTSSLSTDPYVAGEGADGTHEIYLPYQHEDVSLLGLDLGGSLSKVVYFSRRRNPNQQPAVAPALLPGGDYLPAGGRLHFERFATHDIHRLVQFLRPFVAACRRAAGLPPTRDPSSQGDGDIIELRATGGGAHKFSQLFLAELGVRLVACDEMLALIRGLNFLLREVPCEVFSLREREAGAAAASGAVEDLGSDSEEEDNIDAPPQVRYHPAREHPATMYPYLLVNIGSGVSLLLVTGPDSFQRVGGTSLGGGTLWGLLSLLTDCVDFDSMLSLSMRGDNRNVDMLVGDIYGADYTAVGLKATTIASSFGKVWQPDSPGAPASCTHSGSAAHAGPGGTFGEDAGHEAGDASAVGPCSHACARRRRFSPADLAKSALLMVANNIGQIAYLTAQAHNINTIYFGGSFLRGHAATLRSISSAVAYWSGGQVGARFLRHDGYLGALGAFLEAATAADAVEAQALALGGLHQGSSGGVSGFQENFSPRSGGGPAVAPAAPPTAIRLPHRLPALGVLERAAQPLVSFPLLRKRSSYRAATLDLAAITPAADILRRHWLAVFRRLVERVSRQTLQALTNSRLAAANGAGLTATQQRLASQLPRLPVMDLALVQGRCDAFERSFTYLLDRLEAQPAAYGWLSIASLLNLQEQCLHEFAAADPLINLKLHRNLRALSLLPQHIDPKGGPPTPAAECAEWLAAGLAAASNVPGIGETEALGLVRAHQPALLAWYGWLASGLCRLLVSDRASGSVELSAIYDLADDWTSETAGDAFSASVQRLREQLMFCGTDAEDPPASADEQVSAPLRLASLAGRSLLLGLSTGRWKRVIICVNNAGACAVLGALPFARLLLSYDGPVLGATSASGASTDVPAPVVYLAANSYPASDDITCHELQSLLQLATEDDPDRPVDPVLRGAFHSERLQVIPTGTGGTCLSLARVSSLLSEIATPGFVPESGSTTPRGPPTPRAPAAVSSTANATAASTRADSQPDVGPMPPAPPITLTGPSLASATPPRETSDTLLILLGAGRALHTNLLASFNCDVLKVAVVKDASIAVSCSLYADAWFRSNGGPVGASSATTGPAVGNGGEQPGNWAFQVGDPFVAFEDFGLIDRLEPNLQHRATLVNQAAANEIM</sequence>
<organism evidence="5">
    <name type="scientific">Fonticula alba</name>
    <name type="common">Slime mold</name>
    <dbReference type="NCBI Taxonomy" id="691883"/>
    <lineage>
        <taxon>Eukaryota</taxon>
        <taxon>Rotosphaerida</taxon>
        <taxon>Fonticulaceae</taxon>
        <taxon>Fonticula</taxon>
    </lineage>
</organism>
<proteinExistence type="predicted"/>
<name>A0A058ZGG0_FONAL</name>
<dbReference type="GO" id="GO:0005524">
    <property type="term" value="F:ATP binding"/>
    <property type="evidence" value="ECO:0007669"/>
    <property type="project" value="UniProtKB-KW"/>
</dbReference>
<dbReference type="OrthoDB" id="498611at2759"/>
<dbReference type="RefSeq" id="XP_009493150.1">
    <property type="nucleotide sequence ID" value="XM_009494875.1"/>
</dbReference>
<dbReference type="GeneID" id="20525708"/>
<dbReference type="InterPro" id="IPR004567">
    <property type="entry name" value="Type_II_PanK"/>
</dbReference>
<dbReference type="GO" id="GO:0005634">
    <property type="term" value="C:nucleus"/>
    <property type="evidence" value="ECO:0007669"/>
    <property type="project" value="TreeGrafter"/>
</dbReference>
<feature type="compositionally biased region" description="Acidic residues" evidence="4">
    <location>
        <begin position="304"/>
        <end position="314"/>
    </location>
</feature>
<dbReference type="Proteomes" id="UP000030693">
    <property type="component" value="Unassembled WGS sequence"/>
</dbReference>
<dbReference type="SUPFAM" id="SSF53067">
    <property type="entry name" value="Actin-like ATPase domain"/>
    <property type="match status" value="2"/>
</dbReference>
<gene>
    <name evidence="5" type="ORF">H696_00983</name>
</gene>
<feature type="region of interest" description="Disordered" evidence="4">
    <location>
        <begin position="433"/>
        <end position="457"/>
    </location>
</feature>
<dbReference type="GO" id="GO:0005829">
    <property type="term" value="C:cytosol"/>
    <property type="evidence" value="ECO:0007669"/>
    <property type="project" value="TreeGrafter"/>
</dbReference>
<feature type="compositionally biased region" description="Low complexity" evidence="4">
    <location>
        <begin position="1073"/>
        <end position="1090"/>
    </location>
</feature>
<keyword evidence="6" id="KW-1185">Reference proteome</keyword>
<keyword evidence="3" id="KW-0173">Coenzyme A biosynthesis</keyword>
<dbReference type="InterPro" id="IPR036075">
    <property type="entry name" value="ARMT-1-like_metal-bd_sf"/>
</dbReference>
<dbReference type="SUPFAM" id="SSF111321">
    <property type="entry name" value="AF1104-like"/>
    <property type="match status" value="2"/>
</dbReference>
<feature type="region of interest" description="Disordered" evidence="4">
    <location>
        <begin position="298"/>
        <end position="320"/>
    </location>
</feature>
<feature type="compositionally biased region" description="Polar residues" evidence="4">
    <location>
        <begin position="51"/>
        <end position="72"/>
    </location>
</feature>
<evidence type="ECO:0000256" key="4">
    <source>
        <dbReference type="SAM" id="MobiDB-lite"/>
    </source>
</evidence>
<keyword evidence="2" id="KW-0067">ATP-binding</keyword>
<dbReference type="STRING" id="691883.A0A058ZGG0"/>
<dbReference type="Pfam" id="PF03630">
    <property type="entry name" value="Fumble"/>
    <property type="match status" value="1"/>
</dbReference>
<evidence type="ECO:0000256" key="3">
    <source>
        <dbReference type="ARBA" id="ARBA00022993"/>
    </source>
</evidence>
<dbReference type="AlphaFoldDB" id="A0A058ZGG0"/>
<dbReference type="eggNOG" id="KOG2201">
    <property type="taxonomic scope" value="Eukaryota"/>
</dbReference>
<dbReference type="PANTHER" id="PTHR12280:SF20">
    <property type="entry name" value="4'-PHOSPHOPANTETHEINE PHOSPHATASE"/>
    <property type="match status" value="1"/>
</dbReference>
<dbReference type="InterPro" id="IPR043129">
    <property type="entry name" value="ATPase_NBD"/>
</dbReference>
<dbReference type="EMBL" id="KB932201">
    <property type="protein sequence ID" value="KCV73449.1"/>
    <property type="molecule type" value="Genomic_DNA"/>
</dbReference>
<evidence type="ECO:0008006" key="7">
    <source>
        <dbReference type="Google" id="ProtNLM"/>
    </source>
</evidence>